<organism evidence="1 2">
    <name type="scientific">Paenibacillus faecis</name>
    <dbReference type="NCBI Taxonomy" id="862114"/>
    <lineage>
        <taxon>Bacteria</taxon>
        <taxon>Bacillati</taxon>
        <taxon>Bacillota</taxon>
        <taxon>Bacilli</taxon>
        <taxon>Bacillales</taxon>
        <taxon>Paenibacillaceae</taxon>
        <taxon>Paenibacillus</taxon>
    </lineage>
</organism>
<protein>
    <submittedName>
        <fullName evidence="1">Uncharacterized protein</fullName>
    </submittedName>
</protein>
<comment type="caution">
    <text evidence="1">The sequence shown here is derived from an EMBL/GenBank/DDBJ whole genome shotgun (WGS) entry which is preliminary data.</text>
</comment>
<dbReference type="Proteomes" id="UP000325218">
    <property type="component" value="Unassembled WGS sequence"/>
</dbReference>
<accession>A0A5D0CJJ6</accession>
<sequence>MLTYQFDPDVIQIQEKANEKDVEFEIQVVNEEALVHELRQIRKWFEANDVHTDVLFYGYPDRKFKVIVRHDYYVEFVLELMKHRLLRSVEWKR</sequence>
<evidence type="ECO:0000313" key="2">
    <source>
        <dbReference type="Proteomes" id="UP000325218"/>
    </source>
</evidence>
<dbReference type="RefSeq" id="WP_148457649.1">
    <property type="nucleotide sequence ID" value="NZ_VSDO01000006.1"/>
</dbReference>
<keyword evidence="2" id="KW-1185">Reference proteome</keyword>
<gene>
    <name evidence="1" type="ORF">FRY98_26120</name>
</gene>
<reference evidence="1 2" key="1">
    <citation type="submission" date="2019-08" db="EMBL/GenBank/DDBJ databases">
        <title>Genome sequencing of Paenibacillus faecis DSM 23593(T).</title>
        <authorList>
            <person name="Kook J.-K."/>
            <person name="Park S.-N."/>
            <person name="Lim Y.K."/>
        </authorList>
    </citation>
    <scope>NUCLEOTIDE SEQUENCE [LARGE SCALE GENOMIC DNA]</scope>
    <source>
        <strain evidence="1 2">DSM 23593</strain>
    </source>
</reference>
<dbReference type="OrthoDB" id="2941641at2"/>
<evidence type="ECO:0000313" key="1">
    <source>
        <dbReference type="EMBL" id="TYA10078.1"/>
    </source>
</evidence>
<dbReference type="EMBL" id="VSDO01000006">
    <property type="protein sequence ID" value="TYA10078.1"/>
    <property type="molecule type" value="Genomic_DNA"/>
</dbReference>
<dbReference type="AlphaFoldDB" id="A0A5D0CJJ6"/>
<name>A0A5D0CJJ6_9BACL</name>
<proteinExistence type="predicted"/>